<feature type="signal peptide" evidence="1">
    <location>
        <begin position="1"/>
        <end position="27"/>
    </location>
</feature>
<keyword evidence="3" id="KW-1185">Reference proteome</keyword>
<name>A0AAV3NGW2_LITER</name>
<evidence type="ECO:0000256" key="1">
    <source>
        <dbReference type="SAM" id="SignalP"/>
    </source>
</evidence>
<proteinExistence type="predicted"/>
<keyword evidence="1" id="KW-0732">Signal</keyword>
<dbReference type="PANTHER" id="PTHR33210:SF16">
    <property type="entry name" value="OS04G0517000 PROTEIN"/>
    <property type="match status" value="1"/>
</dbReference>
<protein>
    <submittedName>
        <fullName evidence="2">Uncharacterized protein</fullName>
    </submittedName>
</protein>
<gene>
    <name evidence="2" type="ORF">LIER_00274</name>
</gene>
<accession>A0AAV3NGW2</accession>
<organism evidence="2 3">
    <name type="scientific">Lithospermum erythrorhizon</name>
    <name type="common">Purple gromwell</name>
    <name type="synonym">Lithospermum officinale var. erythrorhizon</name>
    <dbReference type="NCBI Taxonomy" id="34254"/>
    <lineage>
        <taxon>Eukaryota</taxon>
        <taxon>Viridiplantae</taxon>
        <taxon>Streptophyta</taxon>
        <taxon>Embryophyta</taxon>
        <taxon>Tracheophyta</taxon>
        <taxon>Spermatophyta</taxon>
        <taxon>Magnoliopsida</taxon>
        <taxon>eudicotyledons</taxon>
        <taxon>Gunneridae</taxon>
        <taxon>Pentapetalae</taxon>
        <taxon>asterids</taxon>
        <taxon>lamiids</taxon>
        <taxon>Boraginales</taxon>
        <taxon>Boraginaceae</taxon>
        <taxon>Boraginoideae</taxon>
        <taxon>Lithospermeae</taxon>
        <taxon>Lithospermum</taxon>
    </lineage>
</organism>
<dbReference type="PANTHER" id="PTHR33210">
    <property type="entry name" value="PROTODERMAL FACTOR 1"/>
    <property type="match status" value="1"/>
</dbReference>
<sequence length="156" mass="17570">MKALCILVICQLVLVFIASTTTTTSEAATELRRPGFLFTRDRGRCTPQYWSSRQESWPKMVPQMSTVSNVFGSRAFERYRYDLSLIEAASRNDDVDNVYARLIKESTAALINSYARKGGYPLAAWEVKTLVIQALVSEEAATVQAQRFREANEACD</sequence>
<dbReference type="AlphaFoldDB" id="A0AAV3NGW2"/>
<dbReference type="InterPro" id="IPR039923">
    <property type="entry name" value="Protodermal_1"/>
</dbReference>
<evidence type="ECO:0000313" key="3">
    <source>
        <dbReference type="Proteomes" id="UP001454036"/>
    </source>
</evidence>
<dbReference type="Proteomes" id="UP001454036">
    <property type="component" value="Unassembled WGS sequence"/>
</dbReference>
<dbReference type="EMBL" id="BAABME010000020">
    <property type="protein sequence ID" value="GAA0138550.1"/>
    <property type="molecule type" value="Genomic_DNA"/>
</dbReference>
<reference evidence="2 3" key="1">
    <citation type="submission" date="2024-01" db="EMBL/GenBank/DDBJ databases">
        <title>The complete chloroplast genome sequence of Lithospermum erythrorhizon: insights into the phylogenetic relationship among Boraginaceae species and the maternal lineages of purple gromwells.</title>
        <authorList>
            <person name="Okada T."/>
            <person name="Watanabe K."/>
        </authorList>
    </citation>
    <scope>NUCLEOTIDE SEQUENCE [LARGE SCALE GENOMIC DNA]</scope>
</reference>
<feature type="chain" id="PRO_5043326890" evidence="1">
    <location>
        <begin position="28"/>
        <end position="156"/>
    </location>
</feature>
<evidence type="ECO:0000313" key="2">
    <source>
        <dbReference type="EMBL" id="GAA0138550.1"/>
    </source>
</evidence>
<comment type="caution">
    <text evidence="2">The sequence shown here is derived from an EMBL/GenBank/DDBJ whole genome shotgun (WGS) entry which is preliminary data.</text>
</comment>